<dbReference type="STRING" id="870435.A0A0C3PFU8"/>
<dbReference type="InterPro" id="IPR019775">
    <property type="entry name" value="WD40_repeat_CS"/>
</dbReference>
<dbReference type="Gene3D" id="2.130.10.10">
    <property type="entry name" value="YVTN repeat-like/Quinoprotein amine dehydrogenase"/>
    <property type="match status" value="1"/>
</dbReference>
<keyword evidence="5" id="KW-1185">Reference proteome</keyword>
<dbReference type="PROSITE" id="PS50082">
    <property type="entry name" value="WD_REPEATS_2"/>
    <property type="match status" value="1"/>
</dbReference>
<keyword evidence="1 3" id="KW-0853">WD repeat</keyword>
<dbReference type="Pfam" id="PF00400">
    <property type="entry name" value="WD40"/>
    <property type="match status" value="1"/>
</dbReference>
<dbReference type="PANTHER" id="PTHR47232">
    <property type="entry name" value="TRANSDUCIN FAMILY PROTEIN / WD-40 REPEAT FAMILY PROTEIN"/>
    <property type="match status" value="1"/>
</dbReference>
<dbReference type="OrthoDB" id="1897642at2759"/>
<dbReference type="EMBL" id="KN831947">
    <property type="protein sequence ID" value="KIO12785.1"/>
    <property type="molecule type" value="Genomic_DNA"/>
</dbReference>
<dbReference type="InterPro" id="IPR036322">
    <property type="entry name" value="WD40_repeat_dom_sf"/>
</dbReference>
<reference evidence="4 5" key="1">
    <citation type="submission" date="2014-04" db="EMBL/GenBank/DDBJ databases">
        <authorList>
            <consortium name="DOE Joint Genome Institute"/>
            <person name="Kuo A."/>
            <person name="Kohler A."/>
            <person name="Costa M.D."/>
            <person name="Nagy L.G."/>
            <person name="Floudas D."/>
            <person name="Copeland A."/>
            <person name="Barry K.W."/>
            <person name="Cichocki N."/>
            <person name="Veneault-Fourrey C."/>
            <person name="LaButti K."/>
            <person name="Lindquist E.A."/>
            <person name="Lipzen A."/>
            <person name="Lundell T."/>
            <person name="Morin E."/>
            <person name="Murat C."/>
            <person name="Sun H."/>
            <person name="Tunlid A."/>
            <person name="Henrissat B."/>
            <person name="Grigoriev I.V."/>
            <person name="Hibbett D.S."/>
            <person name="Martin F."/>
            <person name="Nordberg H.P."/>
            <person name="Cantor M.N."/>
            <person name="Hua S.X."/>
        </authorList>
    </citation>
    <scope>NUCLEOTIDE SEQUENCE [LARGE SCALE GENOMIC DNA]</scope>
    <source>
        <strain evidence="4 5">Marx 270</strain>
    </source>
</reference>
<evidence type="ECO:0000313" key="4">
    <source>
        <dbReference type="EMBL" id="KIO12785.1"/>
    </source>
</evidence>
<dbReference type="Proteomes" id="UP000054217">
    <property type="component" value="Unassembled WGS sequence"/>
</dbReference>
<evidence type="ECO:0000256" key="2">
    <source>
        <dbReference type="ARBA" id="ARBA00022737"/>
    </source>
</evidence>
<protein>
    <submittedName>
        <fullName evidence="4">Uncharacterized protein</fullName>
    </submittedName>
</protein>
<evidence type="ECO:0000256" key="3">
    <source>
        <dbReference type="PROSITE-ProRule" id="PRU00221"/>
    </source>
</evidence>
<dbReference type="InParanoid" id="A0A0C3PFU8"/>
<dbReference type="PROSITE" id="PS00678">
    <property type="entry name" value="WD_REPEATS_1"/>
    <property type="match status" value="1"/>
</dbReference>
<accession>A0A0C3PFU8</accession>
<dbReference type="PANTHER" id="PTHR47232:SF1">
    <property type="entry name" value="TRANSDUCIN FAMILY PROTEIN _ WD-40 REPEAT FAMILY PROTEIN"/>
    <property type="match status" value="1"/>
</dbReference>
<sequence>DRLRRVINTDSFSFIAVTMQGFLNSIHKIDSSRHYQSLWSPSIPTQEHVDDACLLHSGHDTVTIVLAHAREDAQLTFLSLKGNQVSNENTLPRNWNKAKKGGVSALTAVMQPLKFASGGYDHKIHLWSMKDDLSHASSMPLAVKHTSVIHSLLPIRDTSHKLVSAGADRNVHLWDLCSERVAHTLRTSNIPYNIHRTESPFCTLLEVAHLDLQYEVHDHRMIPRCPAQRFGFTTQAPPGRYMKGDTWTHFFVSGDRSGRVRVWDLRNVSKEPYLCQCFGNEVIQVVKTESHILACSKRSEYRLISIHGG</sequence>
<keyword evidence="2" id="KW-0677">Repeat</keyword>
<name>A0A0C3PFU8_PISTI</name>
<dbReference type="HOGENOM" id="CLU_065003_0_0_1"/>
<organism evidence="4 5">
    <name type="scientific">Pisolithus tinctorius Marx 270</name>
    <dbReference type="NCBI Taxonomy" id="870435"/>
    <lineage>
        <taxon>Eukaryota</taxon>
        <taxon>Fungi</taxon>
        <taxon>Dikarya</taxon>
        <taxon>Basidiomycota</taxon>
        <taxon>Agaricomycotina</taxon>
        <taxon>Agaricomycetes</taxon>
        <taxon>Agaricomycetidae</taxon>
        <taxon>Boletales</taxon>
        <taxon>Sclerodermatineae</taxon>
        <taxon>Pisolithaceae</taxon>
        <taxon>Pisolithus</taxon>
    </lineage>
</organism>
<dbReference type="InterPro" id="IPR020472">
    <property type="entry name" value="WD40_PAC1"/>
</dbReference>
<evidence type="ECO:0000256" key="1">
    <source>
        <dbReference type="ARBA" id="ARBA00022574"/>
    </source>
</evidence>
<gene>
    <name evidence="4" type="ORF">M404DRAFT_124728</name>
</gene>
<reference evidence="5" key="2">
    <citation type="submission" date="2015-01" db="EMBL/GenBank/DDBJ databases">
        <title>Evolutionary Origins and Diversification of the Mycorrhizal Mutualists.</title>
        <authorList>
            <consortium name="DOE Joint Genome Institute"/>
            <consortium name="Mycorrhizal Genomics Consortium"/>
            <person name="Kohler A."/>
            <person name="Kuo A."/>
            <person name="Nagy L.G."/>
            <person name="Floudas D."/>
            <person name="Copeland A."/>
            <person name="Barry K.W."/>
            <person name="Cichocki N."/>
            <person name="Veneault-Fourrey C."/>
            <person name="LaButti K."/>
            <person name="Lindquist E.A."/>
            <person name="Lipzen A."/>
            <person name="Lundell T."/>
            <person name="Morin E."/>
            <person name="Murat C."/>
            <person name="Riley R."/>
            <person name="Ohm R."/>
            <person name="Sun H."/>
            <person name="Tunlid A."/>
            <person name="Henrissat B."/>
            <person name="Grigoriev I.V."/>
            <person name="Hibbett D.S."/>
            <person name="Martin F."/>
        </authorList>
    </citation>
    <scope>NUCLEOTIDE SEQUENCE [LARGE SCALE GENOMIC DNA]</scope>
    <source>
        <strain evidence="5">Marx 270</strain>
    </source>
</reference>
<dbReference type="SUPFAM" id="SSF50978">
    <property type="entry name" value="WD40 repeat-like"/>
    <property type="match status" value="1"/>
</dbReference>
<proteinExistence type="predicted"/>
<dbReference type="PRINTS" id="PR00320">
    <property type="entry name" value="GPROTEINBRPT"/>
</dbReference>
<dbReference type="InterPro" id="IPR001680">
    <property type="entry name" value="WD40_rpt"/>
</dbReference>
<evidence type="ECO:0000313" key="5">
    <source>
        <dbReference type="Proteomes" id="UP000054217"/>
    </source>
</evidence>
<feature type="non-terminal residue" evidence="4">
    <location>
        <position position="1"/>
    </location>
</feature>
<dbReference type="AlphaFoldDB" id="A0A0C3PFU8"/>
<dbReference type="SMART" id="SM00320">
    <property type="entry name" value="WD40"/>
    <property type="match status" value="3"/>
</dbReference>
<dbReference type="InterPro" id="IPR015943">
    <property type="entry name" value="WD40/YVTN_repeat-like_dom_sf"/>
</dbReference>
<feature type="repeat" description="WD" evidence="3">
    <location>
        <begin position="142"/>
        <end position="184"/>
    </location>
</feature>